<dbReference type="GO" id="GO:0003735">
    <property type="term" value="F:structural constituent of ribosome"/>
    <property type="evidence" value="ECO:0007669"/>
    <property type="project" value="InterPro"/>
</dbReference>
<dbReference type="InterPro" id="IPR012677">
    <property type="entry name" value="Nucleotide-bd_a/b_plait_sf"/>
</dbReference>
<dbReference type="AlphaFoldDB" id="A0A3G1I933"/>
<evidence type="ECO:0000256" key="1">
    <source>
        <dbReference type="ARBA" id="ARBA00006700"/>
    </source>
</evidence>
<dbReference type="GeneID" id="33350763"/>
<organism evidence="8">
    <name type="scientific">Sheathia arcuata</name>
    <dbReference type="NCBI Taxonomy" id="340433"/>
    <lineage>
        <taxon>Eukaryota</taxon>
        <taxon>Rhodophyta</taxon>
        <taxon>Florideophyceae</taxon>
        <taxon>Nemaliophycidae</taxon>
        <taxon>Batrachospermales</taxon>
        <taxon>Batrachospermaceae</taxon>
        <taxon>Sheathia</taxon>
    </lineage>
</organism>
<evidence type="ECO:0000256" key="2">
    <source>
        <dbReference type="ARBA" id="ARBA00022730"/>
    </source>
</evidence>
<dbReference type="Pfam" id="PF00276">
    <property type="entry name" value="Ribosomal_L23"/>
    <property type="match status" value="1"/>
</dbReference>
<comment type="subcellular location">
    <subcellularLocation>
        <location evidence="7">Plastid</location>
        <location evidence="7">Chloroplast</location>
    </subcellularLocation>
</comment>
<dbReference type="InterPro" id="IPR012678">
    <property type="entry name" value="Ribosomal_uL23/eL15/eS24_sf"/>
</dbReference>
<evidence type="ECO:0000256" key="7">
    <source>
        <dbReference type="HAMAP-Rule" id="MF_01369"/>
    </source>
</evidence>
<geneLocation type="chloroplast" evidence="8"/>
<dbReference type="FunFam" id="3.30.70.330:FF:000001">
    <property type="entry name" value="50S ribosomal protein L23"/>
    <property type="match status" value="1"/>
</dbReference>
<keyword evidence="8" id="KW-0934">Plastid</keyword>
<dbReference type="PANTHER" id="PTHR11620">
    <property type="entry name" value="60S RIBOSOMAL PROTEIN L23A"/>
    <property type="match status" value="1"/>
</dbReference>
<evidence type="ECO:0000256" key="6">
    <source>
        <dbReference type="ARBA" id="ARBA00035287"/>
    </source>
</evidence>
<sequence length="100" mass="11710">MTKLSNRQLIDVIKKPIITDKTTKILENNQYCFAVDRYADKYEIKQAVEYIFNVQVKKINTLNLPIKTKTIGRFVGKKTRYKKAIVTLIEQDSINLFPEN</sequence>
<reference evidence="8" key="1">
    <citation type="journal article" date="2017" name="Sci. Rep.">
        <title>Origin and evolutionary history of freshwater Rhodophyta: further insights based on phylogenomic evidence.</title>
        <authorList>
            <person name="Nan F."/>
            <person name="Feng J."/>
            <person name="Lv J."/>
            <person name="Liu Q."/>
            <person name="Fang K."/>
            <person name="Gong C."/>
            <person name="Xie S."/>
        </authorList>
    </citation>
    <scope>NUCLEOTIDE SEQUENCE</scope>
</reference>
<keyword evidence="8" id="KW-0150">Chloroplast</keyword>
<dbReference type="GO" id="GO:0005840">
    <property type="term" value="C:ribosome"/>
    <property type="evidence" value="ECO:0007669"/>
    <property type="project" value="UniProtKB-KW"/>
</dbReference>
<keyword evidence="5 7" id="KW-0687">Ribonucleoprotein</keyword>
<dbReference type="GO" id="GO:0006412">
    <property type="term" value="P:translation"/>
    <property type="evidence" value="ECO:0007669"/>
    <property type="project" value="UniProtKB-UniRule"/>
</dbReference>
<keyword evidence="4 7" id="KW-0689">Ribosomal protein</keyword>
<comment type="similarity">
    <text evidence="1 7">Belongs to the universal ribosomal protein uL23 family.</text>
</comment>
<keyword evidence="3 7" id="KW-0694">RNA-binding</keyword>
<protein>
    <recommendedName>
        <fullName evidence="6 7">Large ribosomal subunit protein uL23c</fullName>
    </recommendedName>
</protein>
<proteinExistence type="inferred from homology"/>
<keyword evidence="2 7" id="KW-0699">rRNA-binding</keyword>
<dbReference type="Gene3D" id="3.30.70.330">
    <property type="match status" value="1"/>
</dbReference>
<dbReference type="NCBIfam" id="NF004368">
    <property type="entry name" value="PRK05738.3-4"/>
    <property type="match status" value="1"/>
</dbReference>
<comment type="subunit">
    <text evidence="7">Part of the 50S ribosomal subunit.</text>
</comment>
<accession>A0A3G1I933</accession>
<dbReference type="HAMAP" id="MF_01369_B">
    <property type="entry name" value="Ribosomal_uL23_B"/>
    <property type="match status" value="1"/>
</dbReference>
<evidence type="ECO:0000256" key="4">
    <source>
        <dbReference type="ARBA" id="ARBA00022980"/>
    </source>
</evidence>
<comment type="function">
    <text evidence="7">Binds to 23S rRNA.</text>
</comment>
<evidence type="ECO:0000313" key="8">
    <source>
        <dbReference type="EMBL" id="ART65452.1"/>
    </source>
</evidence>
<dbReference type="SUPFAM" id="SSF54189">
    <property type="entry name" value="Ribosomal proteins S24e, L23 and L15e"/>
    <property type="match status" value="1"/>
</dbReference>
<dbReference type="NCBIfam" id="NF004363">
    <property type="entry name" value="PRK05738.2-4"/>
    <property type="match status" value="1"/>
</dbReference>
<dbReference type="EMBL" id="KY033529">
    <property type="protein sequence ID" value="ART65452.1"/>
    <property type="molecule type" value="Genomic_DNA"/>
</dbReference>
<dbReference type="GO" id="GO:0009507">
    <property type="term" value="C:chloroplast"/>
    <property type="evidence" value="ECO:0007669"/>
    <property type="project" value="UniProtKB-SubCell"/>
</dbReference>
<dbReference type="RefSeq" id="YP_009390088.1">
    <property type="nucleotide sequence ID" value="NC_035231.1"/>
</dbReference>
<gene>
    <name evidence="7 8" type="primary">rpl23</name>
</gene>
<evidence type="ECO:0000256" key="5">
    <source>
        <dbReference type="ARBA" id="ARBA00023274"/>
    </source>
</evidence>
<evidence type="ECO:0000256" key="3">
    <source>
        <dbReference type="ARBA" id="ARBA00022884"/>
    </source>
</evidence>
<name>A0A3G1I933_9FLOR</name>
<dbReference type="InterPro" id="IPR013025">
    <property type="entry name" value="Ribosomal_uL23-like"/>
</dbReference>
<dbReference type="GO" id="GO:1990904">
    <property type="term" value="C:ribonucleoprotein complex"/>
    <property type="evidence" value="ECO:0007669"/>
    <property type="project" value="UniProtKB-KW"/>
</dbReference>
<dbReference type="GO" id="GO:0019843">
    <property type="term" value="F:rRNA binding"/>
    <property type="evidence" value="ECO:0007669"/>
    <property type="project" value="UniProtKB-UniRule"/>
</dbReference>